<comment type="caution">
    <text evidence="2">The sequence shown here is derived from an EMBL/GenBank/DDBJ whole genome shotgun (WGS) entry which is preliminary data.</text>
</comment>
<dbReference type="EMBL" id="BARS01016845">
    <property type="protein sequence ID" value="GAF91374.1"/>
    <property type="molecule type" value="Genomic_DNA"/>
</dbReference>
<evidence type="ECO:0000259" key="1">
    <source>
        <dbReference type="SMART" id="SM00790"/>
    </source>
</evidence>
<dbReference type="GO" id="GO:0016625">
    <property type="term" value="F:oxidoreductase activity, acting on the aldehyde or oxo group of donors, iron-sulfur protein as acceptor"/>
    <property type="evidence" value="ECO:0007669"/>
    <property type="project" value="InterPro"/>
</dbReference>
<dbReference type="InterPro" id="IPR013983">
    <property type="entry name" value="Ald_Fedxn_OxRdtase_N"/>
</dbReference>
<dbReference type="SUPFAM" id="SSF56228">
    <property type="entry name" value="Aldehyde ferredoxin oxidoreductase, N-terminal domain"/>
    <property type="match status" value="1"/>
</dbReference>
<dbReference type="PANTHER" id="PTHR30038">
    <property type="entry name" value="ALDEHYDE FERREDOXIN OXIDOREDUCTASE"/>
    <property type="match status" value="1"/>
</dbReference>
<proteinExistence type="predicted"/>
<reference evidence="2" key="1">
    <citation type="journal article" date="2014" name="Front. Microbiol.">
        <title>High frequency of phylogenetically diverse reductive dehalogenase-homologous genes in deep subseafloor sedimentary metagenomes.</title>
        <authorList>
            <person name="Kawai M."/>
            <person name="Futagami T."/>
            <person name="Toyoda A."/>
            <person name="Takaki Y."/>
            <person name="Nishi S."/>
            <person name="Hori S."/>
            <person name="Arai W."/>
            <person name="Tsubouchi T."/>
            <person name="Morono Y."/>
            <person name="Uchiyama I."/>
            <person name="Ito T."/>
            <person name="Fujiyama A."/>
            <person name="Inagaki F."/>
            <person name="Takami H."/>
        </authorList>
    </citation>
    <scope>NUCLEOTIDE SEQUENCE</scope>
    <source>
        <strain evidence="2">Expedition CK06-06</strain>
    </source>
</reference>
<evidence type="ECO:0000313" key="2">
    <source>
        <dbReference type="EMBL" id="GAF91374.1"/>
    </source>
</evidence>
<feature type="non-terminal residue" evidence="2">
    <location>
        <position position="205"/>
    </location>
</feature>
<dbReference type="Pfam" id="PF02730">
    <property type="entry name" value="AFOR_N"/>
    <property type="match status" value="1"/>
</dbReference>
<sequence>MDGWHGRVLRINLSNENISIEDIDIHTATKFIGGRGLAIKYLYDEMDPLVDPLSPDNMLIFATGPLTATPAPTGNRYMVVTKSPLTGALTNSNSGGSFPTEMKRTGFDMFIFEGRAERPVYLWINENDIKFRSAEHVWGKTIPETEDTLIMETDQKAKVACIGPAGENLVKVASIMNDKHRAAGRSGVGAVMGSKNLKAVVVRGS</sequence>
<protein>
    <recommendedName>
        <fullName evidence="1">Aldehyde ferredoxin oxidoreductase N-terminal domain-containing protein</fullName>
    </recommendedName>
</protein>
<dbReference type="InterPro" id="IPR036503">
    <property type="entry name" value="Ald_Fedxn_OxRdtase_N_sf"/>
</dbReference>
<feature type="domain" description="Aldehyde ferredoxin oxidoreductase N-terminal" evidence="1">
    <location>
        <begin position="4"/>
        <end position="205"/>
    </location>
</feature>
<organism evidence="2">
    <name type="scientific">marine sediment metagenome</name>
    <dbReference type="NCBI Taxonomy" id="412755"/>
    <lineage>
        <taxon>unclassified sequences</taxon>
        <taxon>metagenomes</taxon>
        <taxon>ecological metagenomes</taxon>
    </lineage>
</organism>
<dbReference type="PANTHER" id="PTHR30038:SF0">
    <property type="entry name" value="TUNGSTEN-CONTAINING ALDEHYDE FERREDOXIN OXIDOREDUCTASE"/>
    <property type="match status" value="1"/>
</dbReference>
<dbReference type="GO" id="GO:0051536">
    <property type="term" value="F:iron-sulfur cluster binding"/>
    <property type="evidence" value="ECO:0007669"/>
    <property type="project" value="InterPro"/>
</dbReference>
<dbReference type="Gene3D" id="3.60.9.10">
    <property type="entry name" value="Aldehyde ferredoxin oxidoreductase, N-terminal domain"/>
    <property type="match status" value="1"/>
</dbReference>
<dbReference type="SMART" id="SM00790">
    <property type="entry name" value="AFOR_N"/>
    <property type="match status" value="1"/>
</dbReference>
<dbReference type="InterPro" id="IPR051919">
    <property type="entry name" value="W-dependent_AOR"/>
</dbReference>
<accession>X0TDS9</accession>
<dbReference type="AlphaFoldDB" id="X0TDS9"/>
<gene>
    <name evidence="2" type="ORF">S01H1_27633</name>
</gene>
<name>X0TDS9_9ZZZZ</name>